<dbReference type="PANTHER" id="PTHR47476:SF2">
    <property type="entry name" value="ARABINOSE 5-PHOSPHATE ISOMERASE-RELATED"/>
    <property type="match status" value="1"/>
</dbReference>
<proteinExistence type="predicted"/>
<dbReference type="GO" id="GO:1901135">
    <property type="term" value="P:carbohydrate derivative metabolic process"/>
    <property type="evidence" value="ECO:0007669"/>
    <property type="project" value="InterPro"/>
</dbReference>
<evidence type="ECO:0000313" key="2">
    <source>
        <dbReference type="EMBL" id="RZB42531.1"/>
    </source>
</evidence>
<dbReference type="PROSITE" id="PS51464">
    <property type="entry name" value="SIS"/>
    <property type="match status" value="1"/>
</dbReference>
<dbReference type="EMBL" id="QZWG01000020">
    <property type="protein sequence ID" value="RZB42531.1"/>
    <property type="molecule type" value="Genomic_DNA"/>
</dbReference>
<keyword evidence="3" id="KW-1185">Reference proteome</keyword>
<dbReference type="GO" id="GO:0097367">
    <property type="term" value="F:carbohydrate derivative binding"/>
    <property type="evidence" value="ECO:0007669"/>
    <property type="project" value="InterPro"/>
</dbReference>
<feature type="domain" description="SIS" evidence="1">
    <location>
        <begin position="1"/>
        <end position="121"/>
    </location>
</feature>
<name>A0A445F120_GLYSO</name>
<dbReference type="InterPro" id="IPR001347">
    <property type="entry name" value="SIS_dom"/>
</dbReference>
<evidence type="ECO:0000259" key="1">
    <source>
        <dbReference type="PROSITE" id="PS51464"/>
    </source>
</evidence>
<dbReference type="InterPro" id="IPR046348">
    <property type="entry name" value="SIS_dom_sf"/>
</dbReference>
<dbReference type="Pfam" id="PF01380">
    <property type="entry name" value="SIS"/>
    <property type="match status" value="1"/>
</dbReference>
<reference evidence="2 3" key="1">
    <citation type="submission" date="2018-09" db="EMBL/GenBank/DDBJ databases">
        <title>A high-quality reference genome of wild soybean provides a powerful tool to mine soybean genomes.</title>
        <authorList>
            <person name="Xie M."/>
            <person name="Chung C.Y.L."/>
            <person name="Li M.-W."/>
            <person name="Wong F.-L."/>
            <person name="Chan T.-F."/>
            <person name="Lam H.-M."/>
        </authorList>
    </citation>
    <scope>NUCLEOTIDE SEQUENCE [LARGE SCALE GENOMIC DNA]</scope>
    <source>
        <strain evidence="3">cv. W05</strain>
        <tissue evidence="2">Hypocotyl of etiolated seedlings</tissue>
    </source>
</reference>
<sequence>MSKNPALSHTRSRRRSSLSPVDAFHGDIGILTNRDVLILLSKSYATEELLRLVLCAGAKGALLIALTSVEGNALTTACDMSVHLPLRRELCPINLAPVTSTAIQMVFGDTIAIALMEARNLTKEEYAANHPAGKIGKSLFLKVKDVMKKQDELPICRESNFFDSVPIFN</sequence>
<keyword evidence="2" id="KW-0413">Isomerase</keyword>
<dbReference type="GO" id="GO:0016853">
    <property type="term" value="F:isomerase activity"/>
    <property type="evidence" value="ECO:0007669"/>
    <property type="project" value="UniProtKB-KW"/>
</dbReference>
<dbReference type="SUPFAM" id="SSF53697">
    <property type="entry name" value="SIS domain"/>
    <property type="match status" value="1"/>
</dbReference>
<dbReference type="Gene3D" id="3.40.50.10490">
    <property type="entry name" value="Glucose-6-phosphate isomerase like protein, domain 1"/>
    <property type="match status" value="1"/>
</dbReference>
<dbReference type="AlphaFoldDB" id="A0A445F120"/>
<dbReference type="Proteomes" id="UP000289340">
    <property type="component" value="Chromosome 20"/>
</dbReference>
<organism evidence="2 3">
    <name type="scientific">Glycine soja</name>
    <name type="common">Wild soybean</name>
    <dbReference type="NCBI Taxonomy" id="3848"/>
    <lineage>
        <taxon>Eukaryota</taxon>
        <taxon>Viridiplantae</taxon>
        <taxon>Streptophyta</taxon>
        <taxon>Embryophyta</taxon>
        <taxon>Tracheophyta</taxon>
        <taxon>Spermatophyta</taxon>
        <taxon>Magnoliopsida</taxon>
        <taxon>eudicotyledons</taxon>
        <taxon>Gunneridae</taxon>
        <taxon>Pentapetalae</taxon>
        <taxon>rosids</taxon>
        <taxon>fabids</taxon>
        <taxon>Fabales</taxon>
        <taxon>Fabaceae</taxon>
        <taxon>Papilionoideae</taxon>
        <taxon>50 kb inversion clade</taxon>
        <taxon>NPAAA clade</taxon>
        <taxon>indigoferoid/millettioid clade</taxon>
        <taxon>Phaseoleae</taxon>
        <taxon>Glycine</taxon>
        <taxon>Glycine subgen. Soja</taxon>
    </lineage>
</organism>
<evidence type="ECO:0000313" key="3">
    <source>
        <dbReference type="Proteomes" id="UP000289340"/>
    </source>
</evidence>
<accession>A0A445F120</accession>
<protein>
    <submittedName>
        <fullName evidence="2">Putative arabinose 5-phosphate isomerase</fullName>
    </submittedName>
</protein>
<comment type="caution">
    <text evidence="2">The sequence shown here is derived from an EMBL/GenBank/DDBJ whole genome shotgun (WGS) entry which is preliminary data.</text>
</comment>
<dbReference type="PANTHER" id="PTHR47476">
    <property type="match status" value="1"/>
</dbReference>
<gene>
    <name evidence="2" type="ORF">D0Y65_053202</name>
</gene>